<evidence type="ECO:0000313" key="2">
    <source>
        <dbReference type="Proteomes" id="UP000001349"/>
    </source>
</evidence>
<keyword evidence="2" id="KW-1185">Reference proteome</keyword>
<sequence>MIGISERGKVGTRSGLQRYDTFVGKAESKTV</sequence>
<dbReference type="KEGG" id="cce:Ccel_2767"/>
<accession>B8I7J4</accession>
<dbReference type="AlphaFoldDB" id="B8I7J4"/>
<organism evidence="1 2">
    <name type="scientific">Ruminiclostridium cellulolyticum (strain ATCC 35319 / DSM 5812 / JCM 6584 / H10)</name>
    <name type="common">Clostridium cellulolyticum</name>
    <dbReference type="NCBI Taxonomy" id="394503"/>
    <lineage>
        <taxon>Bacteria</taxon>
        <taxon>Bacillati</taxon>
        <taxon>Bacillota</taxon>
        <taxon>Clostridia</taxon>
        <taxon>Eubacteriales</taxon>
        <taxon>Oscillospiraceae</taxon>
        <taxon>Ruminiclostridium</taxon>
    </lineage>
</organism>
<dbReference type="EMBL" id="CP001348">
    <property type="protein sequence ID" value="ACL77065.1"/>
    <property type="molecule type" value="Genomic_DNA"/>
</dbReference>
<protein>
    <submittedName>
        <fullName evidence="1">Uncharacterized protein</fullName>
    </submittedName>
</protein>
<gene>
    <name evidence="1" type="ordered locus">Ccel_2767</name>
</gene>
<name>B8I7J4_RUMCH</name>
<dbReference type="HOGENOM" id="CLU_3395848_0_0_9"/>
<evidence type="ECO:0000313" key="1">
    <source>
        <dbReference type="EMBL" id="ACL77065.1"/>
    </source>
</evidence>
<reference evidence="1 2" key="1">
    <citation type="submission" date="2009-01" db="EMBL/GenBank/DDBJ databases">
        <title>Complete sequence of Clostridium cellulolyticum H10.</title>
        <authorList>
            <consortium name="US DOE Joint Genome Institute"/>
            <person name="Lucas S."/>
            <person name="Copeland A."/>
            <person name="Lapidus A."/>
            <person name="Glavina del Rio T."/>
            <person name="Dalin E."/>
            <person name="Tice H."/>
            <person name="Bruce D."/>
            <person name="Goodwin L."/>
            <person name="Pitluck S."/>
            <person name="Chertkov O."/>
            <person name="Saunders E."/>
            <person name="Brettin T."/>
            <person name="Detter J.C."/>
            <person name="Han C."/>
            <person name="Larimer F."/>
            <person name="Land M."/>
            <person name="Hauser L."/>
            <person name="Kyrpides N."/>
            <person name="Ivanova N."/>
            <person name="Zhou J."/>
            <person name="Richardson P."/>
        </authorList>
    </citation>
    <scope>NUCLEOTIDE SEQUENCE [LARGE SCALE GENOMIC DNA]</scope>
    <source>
        <strain evidence="2">ATCC 35319 / DSM 5812 / JCM 6584 / H10</strain>
    </source>
</reference>
<proteinExistence type="predicted"/>
<dbReference type="Proteomes" id="UP000001349">
    <property type="component" value="Chromosome"/>
</dbReference>